<protein>
    <recommendedName>
        <fullName evidence="7">TF-B3 domain-containing protein</fullName>
    </recommendedName>
</protein>
<dbReference type="EMBL" id="JARYMX010000005">
    <property type="protein sequence ID" value="KAJ9549112.1"/>
    <property type="molecule type" value="Genomic_DNA"/>
</dbReference>
<feature type="compositionally biased region" description="Basic and acidic residues" evidence="6">
    <location>
        <begin position="343"/>
        <end position="354"/>
    </location>
</feature>
<evidence type="ECO:0000256" key="2">
    <source>
        <dbReference type="ARBA" id="ARBA00023015"/>
    </source>
</evidence>
<feature type="compositionally biased region" description="Basic residues" evidence="6">
    <location>
        <begin position="303"/>
        <end position="316"/>
    </location>
</feature>
<name>A0AA38W548_9ASTR</name>
<evidence type="ECO:0000256" key="4">
    <source>
        <dbReference type="ARBA" id="ARBA00023163"/>
    </source>
</evidence>
<evidence type="ECO:0000259" key="7">
    <source>
        <dbReference type="PROSITE" id="PS50863"/>
    </source>
</evidence>
<keyword evidence="9" id="KW-1185">Reference proteome</keyword>
<comment type="subcellular location">
    <subcellularLocation>
        <location evidence="1">Nucleus</location>
    </subcellularLocation>
</comment>
<evidence type="ECO:0000313" key="9">
    <source>
        <dbReference type="Proteomes" id="UP001172457"/>
    </source>
</evidence>
<feature type="domain" description="TF-B3" evidence="7">
    <location>
        <begin position="147"/>
        <end position="242"/>
    </location>
</feature>
<dbReference type="InterPro" id="IPR017956">
    <property type="entry name" value="AT_hook_DNA-bd_motif"/>
</dbReference>
<dbReference type="InterPro" id="IPR050655">
    <property type="entry name" value="Plant_B3_domain"/>
</dbReference>
<dbReference type="GO" id="GO:0005634">
    <property type="term" value="C:nucleus"/>
    <property type="evidence" value="ECO:0007669"/>
    <property type="project" value="UniProtKB-SubCell"/>
</dbReference>
<feature type="non-terminal residue" evidence="8">
    <location>
        <position position="467"/>
    </location>
</feature>
<dbReference type="PANTHER" id="PTHR31920">
    <property type="entry name" value="B3 DOMAIN-CONTAINING"/>
    <property type="match status" value="1"/>
</dbReference>
<dbReference type="CDD" id="cd10017">
    <property type="entry name" value="B3_DNA"/>
    <property type="match status" value="2"/>
</dbReference>
<evidence type="ECO:0000256" key="6">
    <source>
        <dbReference type="SAM" id="MobiDB-lite"/>
    </source>
</evidence>
<dbReference type="InterPro" id="IPR003340">
    <property type="entry name" value="B3_DNA-bd"/>
</dbReference>
<dbReference type="PRINTS" id="PR00929">
    <property type="entry name" value="ATHOOK"/>
</dbReference>
<evidence type="ECO:0000256" key="1">
    <source>
        <dbReference type="ARBA" id="ARBA00004123"/>
    </source>
</evidence>
<dbReference type="SMART" id="SM00384">
    <property type="entry name" value="AT_hook"/>
    <property type="match status" value="4"/>
</dbReference>
<keyword evidence="2" id="KW-0805">Transcription regulation</keyword>
<dbReference type="InterPro" id="IPR015300">
    <property type="entry name" value="DNA-bd_pseudobarrel_sf"/>
</dbReference>
<feature type="domain" description="TF-B3" evidence="7">
    <location>
        <begin position="10"/>
        <end position="104"/>
    </location>
</feature>
<dbReference type="PROSITE" id="PS50863">
    <property type="entry name" value="B3"/>
    <property type="match status" value="2"/>
</dbReference>
<feature type="region of interest" description="Disordered" evidence="6">
    <location>
        <begin position="245"/>
        <end position="284"/>
    </location>
</feature>
<dbReference type="SUPFAM" id="SSF101936">
    <property type="entry name" value="DNA-binding pseudobarrel domain"/>
    <property type="match status" value="2"/>
</dbReference>
<dbReference type="PANTHER" id="PTHR31920:SF101">
    <property type="entry name" value="DNA-BINDING PSEUDOBARREL DOMAIN-CONTAINING PROTEIN-RELATED"/>
    <property type="match status" value="1"/>
</dbReference>
<keyword evidence="3" id="KW-0238">DNA-binding</keyword>
<keyword evidence="4" id="KW-0804">Transcription</keyword>
<feature type="compositionally biased region" description="Gly residues" evidence="6">
    <location>
        <begin position="387"/>
        <end position="399"/>
    </location>
</feature>
<evidence type="ECO:0000256" key="3">
    <source>
        <dbReference type="ARBA" id="ARBA00023125"/>
    </source>
</evidence>
<reference evidence="8" key="1">
    <citation type="submission" date="2023-03" db="EMBL/GenBank/DDBJ databases">
        <title>Chromosome-scale reference genome and RAD-based genetic map of yellow starthistle (Centaurea solstitialis) reveal putative structural variation and QTLs associated with invader traits.</title>
        <authorList>
            <person name="Reatini B."/>
            <person name="Cang F.A."/>
            <person name="Jiang Q."/>
            <person name="Mckibben M.T.W."/>
            <person name="Barker M.S."/>
            <person name="Rieseberg L.H."/>
            <person name="Dlugosch K.M."/>
        </authorList>
    </citation>
    <scope>NUCLEOTIDE SEQUENCE</scope>
    <source>
        <strain evidence="8">CAN-66</strain>
        <tissue evidence="8">Leaf</tissue>
    </source>
</reference>
<feature type="region of interest" description="Disordered" evidence="6">
    <location>
        <begin position="298"/>
        <end position="427"/>
    </location>
</feature>
<accession>A0AA38W548</accession>
<proteinExistence type="predicted"/>
<dbReference type="Gene3D" id="2.40.330.10">
    <property type="entry name" value="DNA-binding pseudobarrel domain"/>
    <property type="match status" value="2"/>
</dbReference>
<dbReference type="SMART" id="SM01019">
    <property type="entry name" value="B3"/>
    <property type="match status" value="2"/>
</dbReference>
<sequence>MATDGTEESPPSFFKVVRFPSAPHLVLPIEFVKRHLEKIPKNAILKAAIGGNSWRLKVKKIGEDYCFSNGWEKLAKDVQFHSMDLFVAFLIDPFTFEVRFFDADGCEKNLQLSEGNEEEVDEVIADGEGGGDDDDDDGDEVIASENLCFQMVFSEKSHKDTMGLPKKFVEAAELENKRSVQMKDHEGKEWIMGLMAEKFNRRSLSSGWSLFREYYEISDGDILLFKFIKEEGVLSLAQVLKNNRARKQENKRNSGGNVEGVKRKRGRPFKRKRGRPRLEKPLNGGGVKVKIENELGPQEEVVKRKRGRPRLQKHHGGGGDVDVKIEDQSSPAVEVVKRKRGRPRVEKRGGDDGRGSGGGVRVKVEDGWGAEVEVVKRKRGRPRVEKGGGGGSGGGGSSGGVKVKIEDGDGSVVERKRERPPAVVEKGGGVEVKREVEEEVEEVAVAEEVEEVAVAVKRIRETPRVEK</sequence>
<organism evidence="8 9">
    <name type="scientific">Centaurea solstitialis</name>
    <name type="common">yellow star-thistle</name>
    <dbReference type="NCBI Taxonomy" id="347529"/>
    <lineage>
        <taxon>Eukaryota</taxon>
        <taxon>Viridiplantae</taxon>
        <taxon>Streptophyta</taxon>
        <taxon>Embryophyta</taxon>
        <taxon>Tracheophyta</taxon>
        <taxon>Spermatophyta</taxon>
        <taxon>Magnoliopsida</taxon>
        <taxon>eudicotyledons</taxon>
        <taxon>Gunneridae</taxon>
        <taxon>Pentapetalae</taxon>
        <taxon>asterids</taxon>
        <taxon>campanulids</taxon>
        <taxon>Asterales</taxon>
        <taxon>Asteraceae</taxon>
        <taxon>Carduoideae</taxon>
        <taxon>Cardueae</taxon>
        <taxon>Centaureinae</taxon>
        <taxon>Centaurea</taxon>
    </lineage>
</organism>
<evidence type="ECO:0000256" key="5">
    <source>
        <dbReference type="ARBA" id="ARBA00023242"/>
    </source>
</evidence>
<dbReference type="Proteomes" id="UP001172457">
    <property type="component" value="Chromosome 5"/>
</dbReference>
<feature type="compositionally biased region" description="Basic and acidic residues" evidence="6">
    <location>
        <begin position="403"/>
        <end position="420"/>
    </location>
</feature>
<dbReference type="GO" id="GO:0003677">
    <property type="term" value="F:DNA binding"/>
    <property type="evidence" value="ECO:0007669"/>
    <property type="project" value="UniProtKB-KW"/>
</dbReference>
<dbReference type="AlphaFoldDB" id="A0AA38W548"/>
<dbReference type="Pfam" id="PF02362">
    <property type="entry name" value="B3"/>
    <property type="match status" value="2"/>
</dbReference>
<keyword evidence="5" id="KW-0539">Nucleus</keyword>
<gene>
    <name evidence="8" type="ORF">OSB04_021655</name>
</gene>
<feature type="compositionally biased region" description="Basic residues" evidence="6">
    <location>
        <begin position="262"/>
        <end position="275"/>
    </location>
</feature>
<comment type="caution">
    <text evidence="8">The sequence shown here is derived from an EMBL/GenBank/DDBJ whole genome shotgun (WGS) entry which is preliminary data.</text>
</comment>
<evidence type="ECO:0000313" key="8">
    <source>
        <dbReference type="EMBL" id="KAJ9549112.1"/>
    </source>
</evidence>